<keyword evidence="5 14" id="KW-0723">Serine/threonine-protein kinase</keyword>
<dbReference type="PANTHER" id="PTHR22988">
    <property type="entry name" value="MYOTONIC DYSTROPHY S/T KINASE-RELATED"/>
    <property type="match status" value="1"/>
</dbReference>
<evidence type="ECO:0000256" key="2">
    <source>
        <dbReference type="ARBA" id="ARBA00009903"/>
    </source>
</evidence>
<dbReference type="SMART" id="SM00220">
    <property type="entry name" value="S_TKc"/>
    <property type="match status" value="1"/>
</dbReference>
<name>A0A0C2MJ89_THEKT</name>
<dbReference type="Pfam" id="PF00069">
    <property type="entry name" value="Pkinase"/>
    <property type="match status" value="1"/>
</dbReference>
<gene>
    <name evidence="17" type="ORF">RF11_04445</name>
</gene>
<dbReference type="Gene3D" id="1.10.510.10">
    <property type="entry name" value="Transferase(Phosphotransferase) domain 1"/>
    <property type="match status" value="1"/>
</dbReference>
<evidence type="ECO:0000256" key="5">
    <source>
        <dbReference type="ARBA" id="ARBA00022527"/>
    </source>
</evidence>
<evidence type="ECO:0000256" key="12">
    <source>
        <dbReference type="ARBA" id="ARBA00048679"/>
    </source>
</evidence>
<keyword evidence="10 13" id="KW-0067">ATP-binding</keyword>
<comment type="catalytic activity">
    <reaction evidence="11">
        <text>L-threonyl-[protein] + ATP = O-phospho-L-threonyl-[protein] + ADP + H(+)</text>
        <dbReference type="Rhea" id="RHEA:46608"/>
        <dbReference type="Rhea" id="RHEA-COMP:11060"/>
        <dbReference type="Rhea" id="RHEA-COMP:11605"/>
        <dbReference type="ChEBI" id="CHEBI:15378"/>
        <dbReference type="ChEBI" id="CHEBI:30013"/>
        <dbReference type="ChEBI" id="CHEBI:30616"/>
        <dbReference type="ChEBI" id="CHEBI:61977"/>
        <dbReference type="ChEBI" id="CHEBI:456216"/>
        <dbReference type="EC" id="2.7.11.1"/>
    </reaction>
</comment>
<feature type="binding site" evidence="13">
    <location>
        <position position="112"/>
    </location>
    <ligand>
        <name>ATP</name>
        <dbReference type="ChEBI" id="CHEBI:30616"/>
    </ligand>
</feature>
<dbReference type="Gene3D" id="3.30.200.20">
    <property type="entry name" value="Phosphorylase Kinase, domain 1"/>
    <property type="match status" value="1"/>
</dbReference>
<evidence type="ECO:0000256" key="7">
    <source>
        <dbReference type="ARBA" id="ARBA00022679"/>
    </source>
</evidence>
<evidence type="ECO:0000256" key="14">
    <source>
        <dbReference type="RuleBase" id="RU000304"/>
    </source>
</evidence>
<dbReference type="GO" id="GO:0071944">
    <property type="term" value="C:cell periphery"/>
    <property type="evidence" value="ECO:0007669"/>
    <property type="project" value="UniProtKB-ARBA"/>
</dbReference>
<sequence>MDKTLNKHIETQLTECFEKAKASLDMYYGGLKRDHEDLKHQIVRIDEICVSEDKDKEKMLALLSKSQTEFYRLRRTRLGREDFEPLKIIGKGAYGEVRLVQKKDSGRIYAMKILKKGDTIDKHQVAHVRAERDILAEIESPWVVKMYFSFQDSSYLYLVQEYLPGGDLMAMLIRYDTFTTHQSQVYIAECVLAIDFVHQLGYIHRDVKPDNILIDSTGHIKLADFGLSTSLTPSHSTEYYINIRPADIPNIANGGSSKDRAQTWKKNRRSLAYSTVGTADYVAPEVYSQMGYTQLCDWWSLGTILYEMLIGYPPFSSDSNIETYLKITAWKENLIFPNDVPIPVDAKDMILRFCTSEDQRIGKEGVDEIKQHPFLRNTNWDNLRNEPPAIPIEVKSIDDTSYYDDYKSLNPSWSTMPKSQEVVEKDWVFLNYTYKRFETLVKTP</sequence>
<dbReference type="InterPro" id="IPR000961">
    <property type="entry name" value="AGC-kinase_C"/>
</dbReference>
<protein>
    <recommendedName>
        <fullName evidence="3">non-specific serine/threonine protein kinase</fullName>
        <ecNumber evidence="3">2.7.11.1</ecNumber>
    </recommendedName>
</protein>
<comment type="caution">
    <text evidence="17">The sequence shown here is derived from an EMBL/GenBank/DDBJ whole genome shotgun (WGS) entry which is preliminary data.</text>
</comment>
<comment type="similarity">
    <text evidence="2">Belongs to the protein kinase superfamily. AGC Ser/Thr protein kinase family.</text>
</comment>
<evidence type="ECO:0000256" key="11">
    <source>
        <dbReference type="ARBA" id="ARBA00047899"/>
    </source>
</evidence>
<evidence type="ECO:0000256" key="13">
    <source>
        <dbReference type="PROSITE-ProRule" id="PRU10141"/>
    </source>
</evidence>
<evidence type="ECO:0000256" key="10">
    <source>
        <dbReference type="ARBA" id="ARBA00022840"/>
    </source>
</evidence>
<evidence type="ECO:0000256" key="3">
    <source>
        <dbReference type="ARBA" id="ARBA00012513"/>
    </source>
</evidence>
<organism evidence="17 18">
    <name type="scientific">Thelohanellus kitauei</name>
    <name type="common">Myxosporean</name>
    <dbReference type="NCBI Taxonomy" id="669202"/>
    <lineage>
        <taxon>Eukaryota</taxon>
        <taxon>Metazoa</taxon>
        <taxon>Cnidaria</taxon>
        <taxon>Myxozoa</taxon>
        <taxon>Myxosporea</taxon>
        <taxon>Bivalvulida</taxon>
        <taxon>Platysporina</taxon>
        <taxon>Myxobolidae</taxon>
        <taxon>Thelohanellus</taxon>
    </lineage>
</organism>
<evidence type="ECO:0000256" key="1">
    <source>
        <dbReference type="ARBA" id="ARBA00004496"/>
    </source>
</evidence>
<evidence type="ECO:0000313" key="17">
    <source>
        <dbReference type="EMBL" id="KII67206.1"/>
    </source>
</evidence>
<evidence type="ECO:0000259" key="15">
    <source>
        <dbReference type="PROSITE" id="PS50011"/>
    </source>
</evidence>
<dbReference type="PROSITE" id="PS00108">
    <property type="entry name" value="PROTEIN_KINASE_ST"/>
    <property type="match status" value="1"/>
</dbReference>
<dbReference type="InterPro" id="IPR017441">
    <property type="entry name" value="Protein_kinase_ATP_BS"/>
</dbReference>
<feature type="domain" description="AGC-kinase C-terminal" evidence="16">
    <location>
        <begin position="376"/>
        <end position="444"/>
    </location>
</feature>
<dbReference type="EMBL" id="JWZT01003281">
    <property type="protein sequence ID" value="KII67206.1"/>
    <property type="molecule type" value="Genomic_DNA"/>
</dbReference>
<dbReference type="OMA" id="KIIDWPN"/>
<dbReference type="Proteomes" id="UP000031668">
    <property type="component" value="Unassembled WGS sequence"/>
</dbReference>
<keyword evidence="6" id="KW-0597">Phosphoprotein</keyword>
<dbReference type="AlphaFoldDB" id="A0A0C2MJ89"/>
<dbReference type="CDD" id="cd05599">
    <property type="entry name" value="STKc_NDR_like"/>
    <property type="match status" value="1"/>
</dbReference>
<keyword evidence="4" id="KW-0963">Cytoplasm</keyword>
<accession>A0A0C2MJ89</accession>
<dbReference type="PROSITE" id="PS00107">
    <property type="entry name" value="PROTEIN_KINASE_ATP"/>
    <property type="match status" value="1"/>
</dbReference>
<dbReference type="PROSITE" id="PS51285">
    <property type="entry name" value="AGC_KINASE_CTER"/>
    <property type="match status" value="1"/>
</dbReference>
<keyword evidence="7" id="KW-0808">Transferase</keyword>
<dbReference type="FunFam" id="1.10.510.10:FF:000086">
    <property type="entry name" value="Non-specific serine/threonine protein kinase"/>
    <property type="match status" value="1"/>
</dbReference>
<keyword evidence="9 17" id="KW-0418">Kinase</keyword>
<evidence type="ECO:0000256" key="4">
    <source>
        <dbReference type="ARBA" id="ARBA00022490"/>
    </source>
</evidence>
<dbReference type="FunFam" id="1.10.510.10:FF:000057">
    <property type="entry name" value="Non-specific serine/threonine protein kinase"/>
    <property type="match status" value="1"/>
</dbReference>
<dbReference type="InterPro" id="IPR008271">
    <property type="entry name" value="Ser/Thr_kinase_AS"/>
</dbReference>
<dbReference type="EC" id="2.7.11.1" evidence="3"/>
<dbReference type="SUPFAM" id="SSF56112">
    <property type="entry name" value="Protein kinase-like (PK-like)"/>
    <property type="match status" value="1"/>
</dbReference>
<dbReference type="GO" id="GO:0005524">
    <property type="term" value="F:ATP binding"/>
    <property type="evidence" value="ECO:0007669"/>
    <property type="project" value="UniProtKB-UniRule"/>
</dbReference>
<keyword evidence="18" id="KW-1185">Reference proteome</keyword>
<evidence type="ECO:0000256" key="8">
    <source>
        <dbReference type="ARBA" id="ARBA00022741"/>
    </source>
</evidence>
<dbReference type="SMART" id="SM00133">
    <property type="entry name" value="S_TK_X"/>
    <property type="match status" value="1"/>
</dbReference>
<reference evidence="17 18" key="1">
    <citation type="journal article" date="2014" name="Genome Biol. Evol.">
        <title>The genome of the myxosporean Thelohanellus kitauei shows adaptations to nutrient acquisition within its fish host.</title>
        <authorList>
            <person name="Yang Y."/>
            <person name="Xiong J."/>
            <person name="Zhou Z."/>
            <person name="Huo F."/>
            <person name="Miao W."/>
            <person name="Ran C."/>
            <person name="Liu Y."/>
            <person name="Zhang J."/>
            <person name="Feng J."/>
            <person name="Wang M."/>
            <person name="Wang M."/>
            <person name="Wang L."/>
            <person name="Yao B."/>
        </authorList>
    </citation>
    <scope>NUCLEOTIDE SEQUENCE [LARGE SCALE GENOMIC DNA]</scope>
    <source>
        <strain evidence="17">Wuqing</strain>
    </source>
</reference>
<proteinExistence type="inferred from homology"/>
<comment type="catalytic activity">
    <reaction evidence="12">
        <text>L-seryl-[protein] + ATP = O-phospho-L-seryl-[protein] + ADP + H(+)</text>
        <dbReference type="Rhea" id="RHEA:17989"/>
        <dbReference type="Rhea" id="RHEA-COMP:9863"/>
        <dbReference type="Rhea" id="RHEA-COMP:11604"/>
        <dbReference type="ChEBI" id="CHEBI:15378"/>
        <dbReference type="ChEBI" id="CHEBI:29999"/>
        <dbReference type="ChEBI" id="CHEBI:30616"/>
        <dbReference type="ChEBI" id="CHEBI:83421"/>
        <dbReference type="ChEBI" id="CHEBI:456216"/>
        <dbReference type="EC" id="2.7.11.1"/>
    </reaction>
</comment>
<comment type="subcellular location">
    <subcellularLocation>
        <location evidence="1">Cytoplasm</location>
    </subcellularLocation>
</comment>
<dbReference type="InterPro" id="IPR050839">
    <property type="entry name" value="Rho-assoc_Ser/Thr_Kinase"/>
</dbReference>
<keyword evidence="8 13" id="KW-0547">Nucleotide-binding</keyword>
<evidence type="ECO:0000256" key="9">
    <source>
        <dbReference type="ARBA" id="ARBA00022777"/>
    </source>
</evidence>
<evidence type="ECO:0000313" key="18">
    <source>
        <dbReference type="Proteomes" id="UP000031668"/>
    </source>
</evidence>
<dbReference type="OrthoDB" id="3638488at2759"/>
<dbReference type="InterPro" id="IPR000719">
    <property type="entry name" value="Prot_kinase_dom"/>
</dbReference>
<dbReference type="PROSITE" id="PS50011">
    <property type="entry name" value="PROTEIN_KINASE_DOM"/>
    <property type="match status" value="1"/>
</dbReference>
<dbReference type="InterPro" id="IPR011009">
    <property type="entry name" value="Kinase-like_dom_sf"/>
</dbReference>
<dbReference type="GO" id="GO:0005737">
    <property type="term" value="C:cytoplasm"/>
    <property type="evidence" value="ECO:0007669"/>
    <property type="project" value="UniProtKB-SubCell"/>
</dbReference>
<evidence type="ECO:0000259" key="16">
    <source>
        <dbReference type="PROSITE" id="PS51285"/>
    </source>
</evidence>
<evidence type="ECO:0000256" key="6">
    <source>
        <dbReference type="ARBA" id="ARBA00022553"/>
    </source>
</evidence>
<dbReference type="FunFam" id="3.30.200.20:FF:000192">
    <property type="entry name" value="Serine/threonine-protein kinase cot-1"/>
    <property type="match status" value="1"/>
</dbReference>
<dbReference type="GO" id="GO:0004674">
    <property type="term" value="F:protein serine/threonine kinase activity"/>
    <property type="evidence" value="ECO:0007669"/>
    <property type="project" value="UniProtKB-KW"/>
</dbReference>
<feature type="domain" description="Protein kinase" evidence="15">
    <location>
        <begin position="83"/>
        <end position="375"/>
    </location>
</feature>